<dbReference type="Pfam" id="PF03950">
    <property type="entry name" value="tRNA-synt_1c_C"/>
    <property type="match status" value="1"/>
</dbReference>
<dbReference type="InterPro" id="IPR020059">
    <property type="entry name" value="Glu/Gln-tRNA-synth_Ib_codon-bd"/>
</dbReference>
<dbReference type="CDD" id="cd00862">
    <property type="entry name" value="ProRS_anticodon_zinc"/>
    <property type="match status" value="1"/>
</dbReference>
<dbReference type="PANTHER" id="PTHR43382:SF2">
    <property type="entry name" value="BIFUNCTIONAL GLUTAMATE_PROLINE--TRNA LIGASE"/>
    <property type="match status" value="1"/>
</dbReference>
<evidence type="ECO:0000256" key="6">
    <source>
        <dbReference type="ARBA" id="ARBA00023146"/>
    </source>
</evidence>
<dbReference type="InterPro" id="IPR011035">
    <property type="entry name" value="Ribosomal_bL25/Gln-tRNA_synth"/>
</dbReference>
<dbReference type="Gene3D" id="2.40.240.10">
    <property type="entry name" value="Ribosomal Protein L25, Chain P"/>
    <property type="match status" value="2"/>
</dbReference>
<dbReference type="Proteomes" id="UP000230066">
    <property type="component" value="Unassembled WGS sequence"/>
</dbReference>
<dbReference type="Gene3D" id="1.20.1050.130">
    <property type="match status" value="1"/>
</dbReference>
<dbReference type="InterPro" id="IPR004154">
    <property type="entry name" value="Anticodon-bd"/>
</dbReference>
<dbReference type="InterPro" id="IPR004046">
    <property type="entry name" value="GST_C"/>
</dbReference>
<dbReference type="InterPro" id="IPR020061">
    <property type="entry name" value="Glu_tRNA_lig_a-bdl"/>
</dbReference>
<dbReference type="CDD" id="cd00778">
    <property type="entry name" value="ProRS_core_arch_euk"/>
    <property type="match status" value="1"/>
</dbReference>
<dbReference type="FunFam" id="3.30.930.10:FF:000007">
    <property type="entry name" value="Bifunctional glutamate/proline--tRNA ligase"/>
    <property type="match status" value="1"/>
</dbReference>
<name>A0A4E0RXE3_FASHE</name>
<dbReference type="GO" id="GO:0006433">
    <property type="term" value="P:prolyl-tRNA aminoacylation"/>
    <property type="evidence" value="ECO:0007669"/>
    <property type="project" value="InterPro"/>
</dbReference>
<dbReference type="PANTHER" id="PTHR43382">
    <property type="entry name" value="PROLYL-TRNA SYNTHETASE"/>
    <property type="match status" value="1"/>
</dbReference>
<dbReference type="SMART" id="SM00946">
    <property type="entry name" value="ProRS-C_1"/>
    <property type="match status" value="1"/>
</dbReference>
<evidence type="ECO:0000259" key="9">
    <source>
        <dbReference type="PROSITE" id="PS50862"/>
    </source>
</evidence>
<dbReference type="EMBL" id="JXXN02000709">
    <property type="protein sequence ID" value="THD26537.1"/>
    <property type="molecule type" value="Genomic_DNA"/>
</dbReference>
<dbReference type="PROSITE" id="PS50862">
    <property type="entry name" value="AA_TRNA_LIGASE_II"/>
    <property type="match status" value="1"/>
</dbReference>
<evidence type="ECO:0000256" key="3">
    <source>
        <dbReference type="ARBA" id="ARBA00022741"/>
    </source>
</evidence>
<dbReference type="InterPro" id="IPR016061">
    <property type="entry name" value="Pro-tRNA_ligase_II_C"/>
</dbReference>
<sequence length="1363" mass="153387">MMESAIEWIYNNLKKNSVDIPSEVLLSIIPKTNGTPSVHVLNWVRFVPAYLMNSKKRSWAMEQLEKSLAHATFLVGDDFSVADLAVLCFLECDEEFQKLVVSEEWNSPKFCQVRRYYNHLSSMEQLKELKAKLSERPKLAVKPAEALEGTCGDNAEADISGKTVAADMRFEMGGKFGELPGAKVGEVVVRFPPEASGYLHIGHAKAALLNQHYRDTFKGRLILRFDDTNPSKEKANFEESILCDLPRIGVKWDVRSHTSDHFDLLINLCEQMLREGKAYVDNTDTETMRTERENRKPSACRENTTQQNLAWWEEMKKGTEFGLKCCVRAKIDMNSNNGAMRDPTIYRCKPESHVRTGTKYNVYPIYDFACPVVDSVEGVTHALRTSEYNDRNDQYAWFCQVLGLRCPMVIDYSRLALQNTILSKRKLTWFVEEGLVDGWDDPRMPTVSGILRRGMTAEGLRQFILAQGSSRSSAQMEWDKIWAFNKKVIDPIAPRFTGLLLDPSVPQPSPSTPIGLVPVRIHGQSEIQEKSVAVHPKNESLGHRKIMVSPLVYVEHADATCFKEGENVTFINWGNCRIVKIHRSEAYITAVDGELNLQDTDYKKTLKITWLPELEGKSPALCPVTCLIYDHLLTKGILGKDEDFKPYVNRNSKVEQCLLGDPDLRNLKKGEIIQLQRRGYYIVDVPYEAKCKATGFESPCVLIQIPEGTMSKTTTDTAGSATSQAKKGGSVKTSAKQPKAEMTEEEAAKALERQRKKEEKKEARKEGRAKAKQAKETTECSEMQSTSMKTQPEPASSNEQPQNKKQEQCVKPTVEAVSRPPIVAESCSAKSIKIPKSDQVELSKKEGAKKQTRLALEATKESEFSEWYSQLITKAELLEYYDISGCYIIRPWAYSLWQTIQRFLDERLHAMGVENAYFPMFVSKGALEREKNHVSDFAPEVAWVTKSGDSDLAEPVAVRPTSETIMYPAFAKWIQSHRDLPLRLNQWSNVVRWEFKHPQPFLRTREFLWQEGHTAYAEKPDAEAEVLAILNLYAQVYQDLLAVPVIKGRKTEREKFAGADYTTTIEAYISGTGRAIQGATSHHLGQNFSRMFEVTYDHPVTGKPAFVYQNSWGLTTRTLGVLVMVHGDSKGLVLPPRIAPHQIVVVPCGITNKSSQEDRENLLSYALLVTRTLKKDSSQFRVHCDDRTHVSPGWKFNHWEMKGVPVRLEVGPQEMAKQSTCLVLRHNGIKLTVPLADICARMPQILEDIHNDLFRKATGELAAHVVQVGSLDQLCSALDAKSLALAPFCGDSDCEEIIRRESARNVVVEPGAPSMGAKSLCIPFSCPFNDKLVCGSPAAGTKCFNQPHCSRVATAYTLFGRSY</sequence>
<feature type="compositionally biased region" description="Basic and acidic residues" evidence="7">
    <location>
        <begin position="738"/>
        <end position="778"/>
    </location>
</feature>
<dbReference type="Gene3D" id="3.30.110.30">
    <property type="entry name" value="C-terminal domain of ProRS"/>
    <property type="match status" value="1"/>
</dbReference>
<dbReference type="NCBIfam" id="TIGR00408">
    <property type="entry name" value="proS_fam_I"/>
    <property type="match status" value="1"/>
</dbReference>
<dbReference type="FunFam" id="3.30.110.30:FF:000001">
    <property type="entry name" value="Bifunctional glutamate/proline--tRNA ligase"/>
    <property type="match status" value="1"/>
</dbReference>
<dbReference type="SUPFAM" id="SSF64586">
    <property type="entry name" value="C-terminal domain of ProRS"/>
    <property type="match status" value="1"/>
</dbReference>
<dbReference type="FunFam" id="3.40.50.620:FF:000070">
    <property type="entry name" value="Bifunctional glutamate/proline--tRNA ligase"/>
    <property type="match status" value="1"/>
</dbReference>
<dbReference type="PROSITE" id="PS00178">
    <property type="entry name" value="AA_TRNA_LIGASE_I"/>
    <property type="match status" value="1"/>
</dbReference>
<dbReference type="Pfam" id="PF00587">
    <property type="entry name" value="tRNA-synt_2b"/>
    <property type="match status" value="1"/>
</dbReference>
<dbReference type="NCBIfam" id="TIGR00463">
    <property type="entry name" value="gltX_arch"/>
    <property type="match status" value="1"/>
</dbReference>
<feature type="compositionally biased region" description="Polar residues" evidence="7">
    <location>
        <begin position="711"/>
        <end position="736"/>
    </location>
</feature>
<dbReference type="GO" id="GO:0005737">
    <property type="term" value="C:cytoplasm"/>
    <property type="evidence" value="ECO:0007669"/>
    <property type="project" value="InterPro"/>
</dbReference>
<dbReference type="InterPro" id="IPR033721">
    <property type="entry name" value="ProRS_core_arch_euk"/>
</dbReference>
<dbReference type="Pfam" id="PF00043">
    <property type="entry name" value="GST_C"/>
    <property type="match status" value="1"/>
</dbReference>
<dbReference type="FunFam" id="3.90.800.10:FF:000001">
    <property type="entry name" value="Glutamine--tRNA ligase"/>
    <property type="match status" value="1"/>
</dbReference>
<comment type="caution">
    <text evidence="10">The sequence shown here is derived from an EMBL/GenBank/DDBJ whole genome shotgun (WGS) entry which is preliminary data.</text>
</comment>
<accession>A0A4E0RXE3</accession>
<keyword evidence="5" id="KW-0648">Protein biosynthesis</keyword>
<keyword evidence="3" id="KW-0547">Nucleotide-binding</keyword>
<dbReference type="Gene3D" id="3.30.930.10">
    <property type="entry name" value="Bira Bifunctional Protein, Domain 2"/>
    <property type="match status" value="1"/>
</dbReference>
<evidence type="ECO:0000256" key="5">
    <source>
        <dbReference type="ARBA" id="ARBA00022917"/>
    </source>
</evidence>
<protein>
    <submittedName>
        <fullName evidence="10">Glutamyl tRNA synthetase cytoplasmic</fullName>
    </submittedName>
</protein>
<evidence type="ECO:0000313" key="11">
    <source>
        <dbReference type="Proteomes" id="UP000230066"/>
    </source>
</evidence>
<dbReference type="Pfam" id="PF09180">
    <property type="entry name" value="ProRS-C_1"/>
    <property type="match status" value="1"/>
</dbReference>
<evidence type="ECO:0000313" key="10">
    <source>
        <dbReference type="EMBL" id="THD26537.1"/>
    </source>
</evidence>
<dbReference type="SUPFAM" id="SSF47616">
    <property type="entry name" value="GST C-terminal domain-like"/>
    <property type="match status" value="1"/>
</dbReference>
<feature type="domain" description="Aminoacyl-transfer RNA synthetases class-II family profile" evidence="9">
    <location>
        <begin position="894"/>
        <end position="1135"/>
    </location>
</feature>
<gene>
    <name evidence="10" type="ORF">D915_002574</name>
</gene>
<keyword evidence="4" id="KW-0067">ATP-binding</keyword>
<dbReference type="Pfam" id="PF00749">
    <property type="entry name" value="tRNA-synt_1c"/>
    <property type="match status" value="1"/>
</dbReference>
<dbReference type="InterPro" id="IPR004526">
    <property type="entry name" value="Glu-tRNA-synth_arc/euk"/>
</dbReference>
<dbReference type="SUPFAM" id="SSF55681">
    <property type="entry name" value="Class II aaRS and biotin synthetases"/>
    <property type="match status" value="1"/>
</dbReference>
<evidence type="ECO:0000256" key="4">
    <source>
        <dbReference type="ARBA" id="ARBA00022840"/>
    </source>
</evidence>
<dbReference type="InterPro" id="IPR001412">
    <property type="entry name" value="aa-tRNA-synth_I_CS"/>
</dbReference>
<dbReference type="HAMAP" id="MF_01571">
    <property type="entry name" value="Pro_tRNA_synth_type3"/>
    <property type="match status" value="1"/>
</dbReference>
<dbReference type="InterPro" id="IPR002314">
    <property type="entry name" value="aa-tRNA-synt_IIb"/>
</dbReference>
<dbReference type="GO" id="GO:0005524">
    <property type="term" value="F:ATP binding"/>
    <property type="evidence" value="ECO:0007669"/>
    <property type="project" value="UniProtKB-KW"/>
</dbReference>
<evidence type="ECO:0000256" key="2">
    <source>
        <dbReference type="ARBA" id="ARBA00022598"/>
    </source>
</evidence>
<dbReference type="PRINTS" id="PR00987">
    <property type="entry name" value="TRNASYNTHGLU"/>
</dbReference>
<dbReference type="InterPro" id="IPR010987">
    <property type="entry name" value="Glutathione-S-Trfase_C-like"/>
</dbReference>
<feature type="domain" description="GST C-terminal" evidence="8">
    <location>
        <begin position="11"/>
        <end position="141"/>
    </location>
</feature>
<dbReference type="InterPro" id="IPR004499">
    <property type="entry name" value="Pro-tRNA-ligase_IIa_arc-type"/>
</dbReference>
<dbReference type="InterPro" id="IPR014729">
    <property type="entry name" value="Rossmann-like_a/b/a_fold"/>
</dbReference>
<dbReference type="Gene3D" id="1.10.1160.10">
    <property type="entry name" value="Glutamyl-trna Synthetase, Domain 2"/>
    <property type="match status" value="1"/>
</dbReference>
<comment type="subunit">
    <text evidence="1">Homodimer.</text>
</comment>
<keyword evidence="2" id="KW-0436">Ligase</keyword>
<keyword evidence="6 10" id="KW-0030">Aminoacyl-tRNA synthetase</keyword>
<dbReference type="Pfam" id="PF20974">
    <property type="entry name" value="tRNA-synt_1c_C2"/>
    <property type="match status" value="1"/>
</dbReference>
<evidence type="ECO:0000256" key="7">
    <source>
        <dbReference type="SAM" id="MobiDB-lite"/>
    </source>
</evidence>
<dbReference type="InterPro" id="IPR036282">
    <property type="entry name" value="Glutathione-S-Trfase_C_sf"/>
</dbReference>
<dbReference type="InterPro" id="IPR006195">
    <property type="entry name" value="aa-tRNA-synth_II"/>
</dbReference>
<dbReference type="InterPro" id="IPR020056">
    <property type="entry name" value="Rbsml_bL25/Gln-tRNA_synth_N"/>
</dbReference>
<dbReference type="SUPFAM" id="SSF50715">
    <property type="entry name" value="Ribosomal protein L25-like"/>
    <property type="match status" value="1"/>
</dbReference>
<dbReference type="Pfam" id="PF03129">
    <property type="entry name" value="HGTP_anticodon"/>
    <property type="match status" value="1"/>
</dbReference>
<dbReference type="InterPro" id="IPR000924">
    <property type="entry name" value="Glu/Gln-tRNA-synth"/>
</dbReference>
<feature type="region of interest" description="Disordered" evidence="7">
    <location>
        <begin position="711"/>
        <end position="813"/>
    </location>
</feature>
<dbReference type="InterPro" id="IPR045864">
    <property type="entry name" value="aa-tRNA-synth_II/BPL/LPL"/>
</dbReference>
<dbReference type="InterPro" id="IPR036621">
    <property type="entry name" value="Anticodon-bd_dom_sf"/>
</dbReference>
<dbReference type="GO" id="GO:0004827">
    <property type="term" value="F:proline-tRNA ligase activity"/>
    <property type="evidence" value="ECO:0007669"/>
    <property type="project" value="InterPro"/>
</dbReference>
<proteinExistence type="inferred from homology"/>
<dbReference type="InterPro" id="IPR049437">
    <property type="entry name" value="tRNA-synt_1c_C2"/>
</dbReference>
<dbReference type="GO" id="GO:0017101">
    <property type="term" value="C:aminoacyl-tRNA synthetase multienzyme complex"/>
    <property type="evidence" value="ECO:0007669"/>
    <property type="project" value="TreeGrafter"/>
</dbReference>
<feature type="compositionally biased region" description="Polar residues" evidence="7">
    <location>
        <begin position="780"/>
        <end position="801"/>
    </location>
</feature>
<dbReference type="InterPro" id="IPR020058">
    <property type="entry name" value="Glu/Gln-tRNA-synth_Ib_cat-dom"/>
</dbReference>
<dbReference type="Gene3D" id="3.90.800.10">
    <property type="entry name" value="Glutamyl-tRNA Synthetase, Domain 3"/>
    <property type="match status" value="1"/>
</dbReference>
<dbReference type="FunFam" id="3.40.50.800:FF:000005">
    <property type="entry name" value="bifunctional glutamate/proline--tRNA ligase"/>
    <property type="match status" value="1"/>
</dbReference>
<dbReference type="HAMAP" id="MF_02076">
    <property type="entry name" value="Glu_tRNA_synth_type2"/>
    <property type="match status" value="1"/>
</dbReference>
<dbReference type="InterPro" id="IPR017449">
    <property type="entry name" value="Pro-tRNA_synth_II"/>
</dbReference>
<reference evidence="10" key="1">
    <citation type="submission" date="2019-03" db="EMBL/GenBank/DDBJ databases">
        <title>Improved annotation for the trematode Fasciola hepatica.</title>
        <authorList>
            <person name="Choi Y.-J."/>
            <person name="Martin J."/>
            <person name="Mitreva M."/>
        </authorList>
    </citation>
    <scope>NUCLEOTIDE SEQUENCE [LARGE SCALE GENOMIC DNA]</scope>
</reference>
<dbReference type="FunFam" id="1.10.1160.10:FF:000001">
    <property type="entry name" value="Glutamine--tRNA ligase"/>
    <property type="match status" value="1"/>
</dbReference>
<dbReference type="Gene3D" id="3.40.50.620">
    <property type="entry name" value="HUPs"/>
    <property type="match status" value="1"/>
</dbReference>
<organism evidence="10 11">
    <name type="scientific">Fasciola hepatica</name>
    <name type="common">Liver fluke</name>
    <dbReference type="NCBI Taxonomy" id="6192"/>
    <lineage>
        <taxon>Eukaryota</taxon>
        <taxon>Metazoa</taxon>
        <taxon>Spiralia</taxon>
        <taxon>Lophotrochozoa</taxon>
        <taxon>Platyhelminthes</taxon>
        <taxon>Trematoda</taxon>
        <taxon>Digenea</taxon>
        <taxon>Plagiorchiida</taxon>
        <taxon>Echinostomata</taxon>
        <taxon>Echinostomatoidea</taxon>
        <taxon>Fasciolidae</taxon>
        <taxon>Fasciola</taxon>
    </lineage>
</organism>
<dbReference type="PROSITE" id="PS50405">
    <property type="entry name" value="GST_CTER"/>
    <property type="match status" value="1"/>
</dbReference>
<evidence type="ECO:0000256" key="1">
    <source>
        <dbReference type="ARBA" id="ARBA00011738"/>
    </source>
</evidence>
<dbReference type="SUPFAM" id="SSF52374">
    <property type="entry name" value="Nucleotidylyl transferase"/>
    <property type="match status" value="1"/>
</dbReference>
<dbReference type="GO" id="GO:0006424">
    <property type="term" value="P:glutamyl-tRNA aminoacylation"/>
    <property type="evidence" value="ECO:0007669"/>
    <property type="project" value="InterPro"/>
</dbReference>
<dbReference type="SUPFAM" id="SSF52954">
    <property type="entry name" value="Class II aaRS ABD-related"/>
    <property type="match status" value="1"/>
</dbReference>
<evidence type="ECO:0000259" key="8">
    <source>
        <dbReference type="PROSITE" id="PS50405"/>
    </source>
</evidence>
<keyword evidence="11" id="KW-1185">Reference proteome</keyword>
<dbReference type="GO" id="GO:0004818">
    <property type="term" value="F:glutamate-tRNA ligase activity"/>
    <property type="evidence" value="ECO:0007669"/>
    <property type="project" value="InterPro"/>
</dbReference>
<dbReference type="Gene3D" id="3.40.50.800">
    <property type="entry name" value="Anticodon-binding domain"/>
    <property type="match status" value="1"/>
</dbReference>